<dbReference type="RefSeq" id="WP_185658423.1">
    <property type="nucleotide sequence ID" value="NZ_CAWPOO010000001.1"/>
</dbReference>
<dbReference type="EMBL" id="JACHVC010000001">
    <property type="protein sequence ID" value="MBC2604531.1"/>
    <property type="molecule type" value="Genomic_DNA"/>
</dbReference>
<proteinExistence type="predicted"/>
<sequence length="238" mass="25577">MSETERKRILAVGAHPDDIEFGCGAILLKEASLGSHIGLLVCSLGEAGSNGTPEVREQECREASSLLEASLTFLDCGGDSKIEASRANALLIAKEIRRLRPDVVLAPTDTVNQHPDHVAISNVTRDAARLARYGGLEELKAFSPHAVESLFYYAITPGAAREGGTPFLVDVSPFVSAWEALMNCHASQMKTRNYLELQVSNSRTLGLQMGVTHGQALWPNDPVVIDSLNSAPPGARLF</sequence>
<reference evidence="1 2" key="1">
    <citation type="submission" date="2020-07" db="EMBL/GenBank/DDBJ databases">
        <authorList>
            <person name="Feng X."/>
        </authorList>
    </citation>
    <scope>NUCLEOTIDE SEQUENCE [LARGE SCALE GENOMIC DNA]</scope>
    <source>
        <strain evidence="1 2">JCM23202</strain>
    </source>
</reference>
<dbReference type="SUPFAM" id="SSF102588">
    <property type="entry name" value="LmbE-like"/>
    <property type="match status" value="1"/>
</dbReference>
<dbReference type="InterPro" id="IPR003737">
    <property type="entry name" value="GlcNAc_PI_deacetylase-related"/>
</dbReference>
<keyword evidence="2" id="KW-1185">Reference proteome</keyword>
<evidence type="ECO:0000313" key="1">
    <source>
        <dbReference type="EMBL" id="MBC2604531.1"/>
    </source>
</evidence>
<organism evidence="1 2">
    <name type="scientific">Pelagicoccus albus</name>
    <dbReference type="NCBI Taxonomy" id="415222"/>
    <lineage>
        <taxon>Bacteria</taxon>
        <taxon>Pseudomonadati</taxon>
        <taxon>Verrucomicrobiota</taxon>
        <taxon>Opitutia</taxon>
        <taxon>Puniceicoccales</taxon>
        <taxon>Pelagicoccaceae</taxon>
        <taxon>Pelagicoccus</taxon>
    </lineage>
</organism>
<dbReference type="Proteomes" id="UP000526501">
    <property type="component" value="Unassembled WGS sequence"/>
</dbReference>
<dbReference type="PANTHER" id="PTHR12993">
    <property type="entry name" value="N-ACETYLGLUCOSAMINYL-PHOSPHATIDYLINOSITOL DE-N-ACETYLASE-RELATED"/>
    <property type="match status" value="1"/>
</dbReference>
<dbReference type="GO" id="GO:0016811">
    <property type="term" value="F:hydrolase activity, acting on carbon-nitrogen (but not peptide) bonds, in linear amides"/>
    <property type="evidence" value="ECO:0007669"/>
    <property type="project" value="TreeGrafter"/>
</dbReference>
<dbReference type="Pfam" id="PF02585">
    <property type="entry name" value="PIG-L"/>
    <property type="match status" value="1"/>
</dbReference>
<comment type="caution">
    <text evidence="1">The sequence shown here is derived from an EMBL/GenBank/DDBJ whole genome shotgun (WGS) entry which is preliminary data.</text>
</comment>
<evidence type="ECO:0000313" key="2">
    <source>
        <dbReference type="Proteomes" id="UP000526501"/>
    </source>
</evidence>
<dbReference type="Gene3D" id="3.40.50.10320">
    <property type="entry name" value="LmbE-like"/>
    <property type="match status" value="1"/>
</dbReference>
<dbReference type="AlphaFoldDB" id="A0A7X1B2N7"/>
<name>A0A7X1B2N7_9BACT</name>
<dbReference type="PANTHER" id="PTHR12993:SF30">
    <property type="entry name" value="N-ACETYL-ALPHA-D-GLUCOSAMINYL L-MALATE DEACETYLASE 1"/>
    <property type="match status" value="1"/>
</dbReference>
<protein>
    <submittedName>
        <fullName evidence="1">PIG-L family deacetylase</fullName>
    </submittedName>
</protein>
<dbReference type="InterPro" id="IPR024078">
    <property type="entry name" value="LmbE-like_dom_sf"/>
</dbReference>
<gene>
    <name evidence="1" type="ORF">H5P27_00505</name>
</gene>
<accession>A0A7X1B2N7</accession>